<evidence type="ECO:0000256" key="1">
    <source>
        <dbReference type="SAM" id="MobiDB-lite"/>
    </source>
</evidence>
<gene>
    <name evidence="2" type="ORF">WJ68_33910</name>
</gene>
<comment type="caution">
    <text evidence="2">The sequence shown here is derived from an EMBL/GenBank/DDBJ whole genome shotgun (WGS) entry which is preliminary data.</text>
</comment>
<dbReference type="AlphaFoldDB" id="A0ABD4E9Z7"/>
<evidence type="ECO:0000313" key="2">
    <source>
        <dbReference type="EMBL" id="KVN92079.1"/>
    </source>
</evidence>
<reference evidence="2 3" key="1">
    <citation type="submission" date="2015-11" db="EMBL/GenBank/DDBJ databases">
        <title>Expanding the genomic diversity of Burkholderia species for the development of highly accurate diagnostics.</title>
        <authorList>
            <person name="Sahl J."/>
            <person name="Keim P."/>
            <person name="Wagner D."/>
        </authorList>
    </citation>
    <scope>NUCLEOTIDE SEQUENCE [LARGE SCALE GENOMIC DNA]</scope>
    <source>
        <strain evidence="2 3">MSMB1585WGS</strain>
    </source>
</reference>
<dbReference type="Proteomes" id="UP000057910">
    <property type="component" value="Unassembled WGS sequence"/>
</dbReference>
<dbReference type="EMBL" id="LPAD01000008">
    <property type="protein sequence ID" value="KVN92079.1"/>
    <property type="molecule type" value="Genomic_DNA"/>
</dbReference>
<organism evidence="2 3">
    <name type="scientific">Burkholderia ubonensis</name>
    <dbReference type="NCBI Taxonomy" id="101571"/>
    <lineage>
        <taxon>Bacteria</taxon>
        <taxon>Pseudomonadati</taxon>
        <taxon>Pseudomonadota</taxon>
        <taxon>Betaproteobacteria</taxon>
        <taxon>Burkholderiales</taxon>
        <taxon>Burkholderiaceae</taxon>
        <taxon>Burkholderia</taxon>
        <taxon>Burkholderia cepacia complex</taxon>
    </lineage>
</organism>
<proteinExistence type="predicted"/>
<sequence>MTTHITIEFTELAAHAVGDQTGTSFSYDQGAHLPQPGDFVELENLQQTFLVIGRVFSLKANTSAVKLVLDLPPPDDDQQGGDPESWGKSGE</sequence>
<name>A0ABD4E9Z7_9BURK</name>
<feature type="region of interest" description="Disordered" evidence="1">
    <location>
        <begin position="69"/>
        <end position="91"/>
    </location>
</feature>
<accession>A0ABD4E9Z7</accession>
<evidence type="ECO:0000313" key="3">
    <source>
        <dbReference type="Proteomes" id="UP000057910"/>
    </source>
</evidence>
<protein>
    <submittedName>
        <fullName evidence="2">Uncharacterized protein</fullName>
    </submittedName>
</protein>
<dbReference type="RefSeq" id="WP_045566167.1">
    <property type="nucleotide sequence ID" value="NZ_LOVB01000111.1"/>
</dbReference>